<keyword evidence="1" id="KW-0472">Membrane</keyword>
<sequence length="381" mass="42209">MSESPKPRIVNRRLLIAGASLLGGMFVVMVGILWGDDIMRHNLDPKVPFQTYRPPAAPDYSKAAAWYLNPALNGFEVRRNRNPQKVDVFFIHATSFNGGKDWVGPIDDPAASTEVMRNQLPNYAGPFNAIGYVYAPRYRQASLYSQLTQREDAREARQFAYGDIAMAFEAFLAQRRNGNGFVIVGLEQGAFLGHRLLKERILTDERLKPALVAAYFLESLTPADDFQAGQAVSACQQRAQYGCAIAYLSVDNGRPDRALQAQRRAMDWSPTSIMEPLDGKALCVNPLTGGVTDKEVEARHSLGAANATGLEWGTTPALIPRKVSARCRGDILYVSRPSGPSFDIDGSWADNKKVRPYNLFYADLQADVQARWFAWRGAQGD</sequence>
<dbReference type="Proteomes" id="UP001216595">
    <property type="component" value="Unassembled WGS sequence"/>
</dbReference>
<keyword evidence="1" id="KW-1133">Transmembrane helix</keyword>
<evidence type="ECO:0000313" key="3">
    <source>
        <dbReference type="Proteomes" id="UP001216595"/>
    </source>
</evidence>
<feature type="transmembrane region" description="Helical" evidence="1">
    <location>
        <begin position="14"/>
        <end position="35"/>
    </location>
</feature>
<proteinExistence type="predicted"/>
<protein>
    <submittedName>
        <fullName evidence="2">DUF3089 domain-containing protein</fullName>
    </submittedName>
</protein>
<organism evidence="2 3">
    <name type="scientific">Asticcacaulis currens</name>
    <dbReference type="NCBI Taxonomy" id="2984210"/>
    <lineage>
        <taxon>Bacteria</taxon>
        <taxon>Pseudomonadati</taxon>
        <taxon>Pseudomonadota</taxon>
        <taxon>Alphaproteobacteria</taxon>
        <taxon>Caulobacterales</taxon>
        <taxon>Caulobacteraceae</taxon>
        <taxon>Asticcacaulis</taxon>
    </lineage>
</organism>
<dbReference type="RefSeq" id="WP_272742056.1">
    <property type="nucleotide sequence ID" value="NZ_JAQQKW010000008.1"/>
</dbReference>
<gene>
    <name evidence="2" type="ORF">PQU94_14015</name>
</gene>
<comment type="caution">
    <text evidence="2">The sequence shown here is derived from an EMBL/GenBank/DDBJ whole genome shotgun (WGS) entry which is preliminary data.</text>
</comment>
<reference evidence="2 3" key="1">
    <citation type="submission" date="2023-01" db="EMBL/GenBank/DDBJ databases">
        <title>Novel species of the genus Asticcacaulis isolated from rivers.</title>
        <authorList>
            <person name="Lu H."/>
        </authorList>
    </citation>
    <scope>NUCLEOTIDE SEQUENCE [LARGE SCALE GENOMIC DNA]</scope>
    <source>
        <strain evidence="2 3">DXS10W</strain>
    </source>
</reference>
<dbReference type="Pfam" id="PF11288">
    <property type="entry name" value="DUF3089"/>
    <property type="match status" value="1"/>
</dbReference>
<evidence type="ECO:0000256" key="1">
    <source>
        <dbReference type="SAM" id="Phobius"/>
    </source>
</evidence>
<dbReference type="InterPro" id="IPR021440">
    <property type="entry name" value="DUF3089"/>
</dbReference>
<keyword evidence="3" id="KW-1185">Reference proteome</keyword>
<dbReference type="EMBL" id="JAQQKW010000008">
    <property type="protein sequence ID" value="MDC7695393.1"/>
    <property type="molecule type" value="Genomic_DNA"/>
</dbReference>
<evidence type="ECO:0000313" key="2">
    <source>
        <dbReference type="EMBL" id="MDC7695393.1"/>
    </source>
</evidence>
<keyword evidence="1" id="KW-0812">Transmembrane</keyword>
<accession>A0ABT5IGR2</accession>
<name>A0ABT5IGR2_9CAUL</name>